<dbReference type="GO" id="GO:0071555">
    <property type="term" value="P:cell wall organization"/>
    <property type="evidence" value="ECO:0007669"/>
    <property type="project" value="UniProtKB-KW"/>
</dbReference>
<dbReference type="Pfam" id="PF00768">
    <property type="entry name" value="Peptidase_S11"/>
    <property type="match status" value="1"/>
</dbReference>
<dbReference type="GO" id="GO:0008360">
    <property type="term" value="P:regulation of cell shape"/>
    <property type="evidence" value="ECO:0007669"/>
    <property type="project" value="UniProtKB-KW"/>
</dbReference>
<keyword evidence="11" id="KW-1133">Transmembrane helix</keyword>
<dbReference type="PRINTS" id="PR00725">
    <property type="entry name" value="DADACBPTASE1"/>
</dbReference>
<accession>A0A7X0KU38</accession>
<dbReference type="Proteomes" id="UP000537775">
    <property type="component" value="Unassembled WGS sequence"/>
</dbReference>
<keyword evidence="11" id="KW-0472">Membrane</keyword>
<feature type="compositionally biased region" description="Acidic residues" evidence="10">
    <location>
        <begin position="48"/>
        <end position="64"/>
    </location>
</feature>
<feature type="domain" description="Peptidase S11 D-alanyl-D-alanine carboxypeptidase A N-terminal" evidence="12">
    <location>
        <begin position="172"/>
        <end position="354"/>
    </location>
</feature>
<evidence type="ECO:0000256" key="8">
    <source>
        <dbReference type="PIRSR" id="PIRSR618044-2"/>
    </source>
</evidence>
<organism evidence="13 14">
    <name type="scientific">Microbacterium thalassium</name>
    <dbReference type="NCBI Taxonomy" id="362649"/>
    <lineage>
        <taxon>Bacteria</taxon>
        <taxon>Bacillati</taxon>
        <taxon>Actinomycetota</taxon>
        <taxon>Actinomycetes</taxon>
        <taxon>Micrococcales</taxon>
        <taxon>Microbacteriaceae</taxon>
        <taxon>Microbacterium</taxon>
    </lineage>
</organism>
<keyword evidence="2" id="KW-0732">Signal</keyword>
<evidence type="ECO:0000256" key="9">
    <source>
        <dbReference type="RuleBase" id="RU004016"/>
    </source>
</evidence>
<protein>
    <submittedName>
        <fullName evidence="13">D-alanyl-D-alanine carboxypeptidase (Penicillin-binding protein 5/6)</fullName>
        <ecNumber evidence="13">3.4.16.4</ecNumber>
    </submittedName>
</protein>
<dbReference type="AlphaFoldDB" id="A0A7X0KU38"/>
<dbReference type="SUPFAM" id="SSF56601">
    <property type="entry name" value="beta-lactamase/transpeptidase-like"/>
    <property type="match status" value="1"/>
</dbReference>
<comment type="caution">
    <text evidence="13">The sequence shown here is derived from an EMBL/GenBank/DDBJ whole genome shotgun (WGS) entry which is preliminary data.</text>
</comment>
<keyword evidence="3 13" id="KW-0378">Hydrolase</keyword>
<evidence type="ECO:0000259" key="12">
    <source>
        <dbReference type="Pfam" id="PF00768"/>
    </source>
</evidence>
<feature type="active site" description="Proton acceptor" evidence="7">
    <location>
        <position position="186"/>
    </location>
</feature>
<sequence length="503" mass="52763">MVAPDESTAEQSTEIDRTAAEPTVVLSDEPASPEPPVPDADVPGPTDTTDDEPQPSPDTTDDDAGERSVALAWLDERTLTPRPITTPMLMSGGLLDRRPRRTLLRPGVLVPTAIGLMLVVAYALTALLWPLHAIEPTIAADEVTPIPAAVTEPAWPAKGDAAIAVAGIRGTESSDDARASIASITKLVTALVVLDEMPLSVGEDGPDYWFGYNDTLAYWNYRNRGESALDVPVGGKLTQYQMLEGMLIGSANNYADRLANTLWPTDAVYASAANSWLSTHGVPGITVVEPTGIDSANKATPEALIALAKKALANPVIAEIVAKKKVDLPGAGTVTNTNGLLADDGVVGVKTGTLDTWSLLSAKDVTIGETTVRLYASVVGQASDKARLAASRELYTQLEAELQPQPSVTAGTIAGTVETRWGEQVDIISTGDASVILWNGGSGTVTTDFDLGDSRTAGDQVGVLTVDGPLDTTSVSLTLSQDVEGPTAWWRLTHPLVLFGLAD</sequence>
<feature type="region of interest" description="Disordered" evidence="10">
    <location>
        <begin position="1"/>
        <end position="65"/>
    </location>
</feature>
<evidence type="ECO:0000256" key="6">
    <source>
        <dbReference type="ARBA" id="ARBA00023316"/>
    </source>
</evidence>
<gene>
    <name evidence="13" type="ORF">HD594_001078</name>
</gene>
<evidence type="ECO:0000313" key="13">
    <source>
        <dbReference type="EMBL" id="MBB6390765.1"/>
    </source>
</evidence>
<comment type="similarity">
    <text evidence="1 9">Belongs to the peptidase S11 family.</text>
</comment>
<feature type="active site" description="Acyl-ester intermediate" evidence="7">
    <location>
        <position position="183"/>
    </location>
</feature>
<dbReference type="InterPro" id="IPR012338">
    <property type="entry name" value="Beta-lactam/transpept-like"/>
</dbReference>
<dbReference type="GO" id="GO:0009252">
    <property type="term" value="P:peptidoglycan biosynthetic process"/>
    <property type="evidence" value="ECO:0007669"/>
    <property type="project" value="UniProtKB-KW"/>
</dbReference>
<dbReference type="Gene3D" id="3.40.710.10">
    <property type="entry name" value="DD-peptidase/beta-lactamase superfamily"/>
    <property type="match status" value="1"/>
</dbReference>
<evidence type="ECO:0000256" key="1">
    <source>
        <dbReference type="ARBA" id="ARBA00007164"/>
    </source>
</evidence>
<feature type="binding site" evidence="8">
    <location>
        <position position="350"/>
    </location>
    <ligand>
        <name>substrate</name>
    </ligand>
</feature>
<evidence type="ECO:0000256" key="11">
    <source>
        <dbReference type="SAM" id="Phobius"/>
    </source>
</evidence>
<evidence type="ECO:0000256" key="5">
    <source>
        <dbReference type="ARBA" id="ARBA00022984"/>
    </source>
</evidence>
<dbReference type="InterPro" id="IPR001967">
    <property type="entry name" value="Peptidase_S11_N"/>
</dbReference>
<keyword evidence="6" id="KW-0961">Cell wall biogenesis/degradation</keyword>
<reference evidence="13 14" key="1">
    <citation type="submission" date="2020-08" db="EMBL/GenBank/DDBJ databases">
        <title>Sequencing the genomes of 1000 actinobacteria strains.</title>
        <authorList>
            <person name="Klenk H.-P."/>
        </authorList>
    </citation>
    <scope>NUCLEOTIDE SEQUENCE [LARGE SCALE GENOMIC DNA]</scope>
    <source>
        <strain evidence="13 14">DSM 12511</strain>
    </source>
</reference>
<evidence type="ECO:0000256" key="7">
    <source>
        <dbReference type="PIRSR" id="PIRSR618044-1"/>
    </source>
</evidence>
<evidence type="ECO:0000256" key="2">
    <source>
        <dbReference type="ARBA" id="ARBA00022729"/>
    </source>
</evidence>
<feature type="transmembrane region" description="Helical" evidence="11">
    <location>
        <begin position="107"/>
        <end position="129"/>
    </location>
</feature>
<evidence type="ECO:0000313" key="14">
    <source>
        <dbReference type="Proteomes" id="UP000537775"/>
    </source>
</evidence>
<evidence type="ECO:0000256" key="10">
    <source>
        <dbReference type="SAM" id="MobiDB-lite"/>
    </source>
</evidence>
<keyword evidence="4" id="KW-0133">Cell shape</keyword>
<keyword evidence="13" id="KW-0121">Carboxypeptidase</keyword>
<evidence type="ECO:0000256" key="3">
    <source>
        <dbReference type="ARBA" id="ARBA00022801"/>
    </source>
</evidence>
<keyword evidence="13" id="KW-0645">Protease</keyword>
<dbReference type="InterPro" id="IPR018044">
    <property type="entry name" value="Peptidase_S11"/>
</dbReference>
<keyword evidence="14" id="KW-1185">Reference proteome</keyword>
<proteinExistence type="inferred from homology"/>
<dbReference type="GO" id="GO:0006508">
    <property type="term" value="P:proteolysis"/>
    <property type="evidence" value="ECO:0007669"/>
    <property type="project" value="InterPro"/>
</dbReference>
<keyword evidence="11" id="KW-0812">Transmembrane</keyword>
<dbReference type="EMBL" id="JACHML010000001">
    <property type="protein sequence ID" value="MBB6390765.1"/>
    <property type="molecule type" value="Genomic_DNA"/>
</dbReference>
<name>A0A7X0KU38_9MICO</name>
<feature type="active site" evidence="7">
    <location>
        <position position="250"/>
    </location>
</feature>
<dbReference type="EC" id="3.4.16.4" evidence="13"/>
<dbReference type="RefSeq" id="WP_271171314.1">
    <property type="nucleotide sequence ID" value="NZ_BAAAJR010000003.1"/>
</dbReference>
<evidence type="ECO:0000256" key="4">
    <source>
        <dbReference type="ARBA" id="ARBA00022960"/>
    </source>
</evidence>
<keyword evidence="5" id="KW-0573">Peptidoglycan synthesis</keyword>
<dbReference type="GO" id="GO:0009002">
    <property type="term" value="F:serine-type D-Ala-D-Ala carboxypeptidase activity"/>
    <property type="evidence" value="ECO:0007669"/>
    <property type="project" value="UniProtKB-EC"/>
</dbReference>